<dbReference type="EMBL" id="JARAWC010000029">
    <property type="protein sequence ID" value="MDX2964309.1"/>
    <property type="molecule type" value="Genomic_DNA"/>
</dbReference>
<evidence type="ECO:0000256" key="15">
    <source>
        <dbReference type="ARBA" id="ARBA00049778"/>
    </source>
</evidence>
<keyword evidence="6" id="KW-0560">Oxidoreductase</keyword>
<dbReference type="AlphaFoldDB" id="A0AAP6EIU9"/>
<evidence type="ECO:0000313" key="20">
    <source>
        <dbReference type="Proteomes" id="UP001272987"/>
    </source>
</evidence>
<evidence type="ECO:0000256" key="4">
    <source>
        <dbReference type="ARBA" id="ARBA00022630"/>
    </source>
</evidence>
<dbReference type="PANTHER" id="PTHR47470:SF1">
    <property type="entry name" value="FAD-DEPENDENT OXIDOREDUCTASE 2 FAD BINDING DOMAIN-CONTAINING PROTEIN"/>
    <property type="match status" value="1"/>
</dbReference>
<sequence length="596" mass="63580">MSETSQGAHDYDVLVVGSGFGGAVTALRLTEKGYRVGVLEAGRRFGRDLLPKNSWDLRNYLWAPRLGFYGIQRIHLLGNVMVLAGAGVGGGSLNYANTLYVPPKAFFEDPQWKEITDWEGELTPYYDQARRMLGVRLNPTLTPSDVHLKAAAQRMGVGDTFHMAPVGVYFGDGEDADGQGPTAKPGEEVADPYFGGAGPKRRACTECGECMTGCRHGAKNTLNENYLYLAEKAGATVHAMTTAVSVTDDSRGGYAVATLPTDNRRKGKGRIFTARRVVLAAGTYGTQTLLHRMKAGGQLPYLSERLGELTRTNSEALVGAQADERRYRKATGRSPDFTRGVAITSSVHPDANTHIEPVRYGKGSNAMGGLSIVQVPYAEGSSRVAGWLAHVARHPMLLLRSLSNRKWSERTIIGLVMQSLDNSLTTYLKPSGVGKGLLTARQGHGAPNPQQIKAASEAASALAADINGFAGSNVGELMGTPLTAHFLGGCPIGDSRESGVIDPYHRLYGHPGISVVDGAAVSANLGVNPSLTITAQAERAMAYWPNKGEPDTRPAQGEAYERLAAVEPKSPVVPEEAFGALKLPFLGVPVVPPKKS</sequence>
<dbReference type="GO" id="GO:0004769">
    <property type="term" value="F:steroid Delta-isomerase activity"/>
    <property type="evidence" value="ECO:0007669"/>
    <property type="project" value="UniProtKB-EC"/>
</dbReference>
<comment type="caution">
    <text evidence="18">The sequence shown here is derived from an EMBL/GenBank/DDBJ whole genome shotgun (WGS) entry which is preliminary data.</text>
</comment>
<evidence type="ECO:0000256" key="7">
    <source>
        <dbReference type="ARBA" id="ARBA00023098"/>
    </source>
</evidence>
<dbReference type="Pfam" id="PF13450">
    <property type="entry name" value="NAD_binding_8"/>
    <property type="match status" value="1"/>
</dbReference>
<dbReference type="Pfam" id="PF00732">
    <property type="entry name" value="GMC_oxred_N"/>
    <property type="match status" value="1"/>
</dbReference>
<evidence type="ECO:0000256" key="10">
    <source>
        <dbReference type="ARBA" id="ARBA00023235"/>
    </source>
</evidence>
<evidence type="ECO:0000256" key="5">
    <source>
        <dbReference type="ARBA" id="ARBA00022827"/>
    </source>
</evidence>
<dbReference type="GO" id="GO:0008203">
    <property type="term" value="P:cholesterol metabolic process"/>
    <property type="evidence" value="ECO:0007669"/>
    <property type="project" value="UniProtKB-KW"/>
</dbReference>
<dbReference type="GO" id="GO:0050660">
    <property type="term" value="F:flavin adenine dinucleotide binding"/>
    <property type="evidence" value="ECO:0007669"/>
    <property type="project" value="InterPro"/>
</dbReference>
<evidence type="ECO:0000256" key="11">
    <source>
        <dbReference type="ARBA" id="ARBA00038856"/>
    </source>
</evidence>
<dbReference type="GO" id="GO:0016995">
    <property type="term" value="F:cholesterol oxidase activity"/>
    <property type="evidence" value="ECO:0007669"/>
    <property type="project" value="UniProtKB-EC"/>
</dbReference>
<evidence type="ECO:0000313" key="21">
    <source>
        <dbReference type="Proteomes" id="UP001282288"/>
    </source>
</evidence>
<dbReference type="InterPro" id="IPR036188">
    <property type="entry name" value="FAD/NAD-bd_sf"/>
</dbReference>
<organism evidence="18 21">
    <name type="scientific">Streptomyces acidiscabies</name>
    <dbReference type="NCBI Taxonomy" id="42234"/>
    <lineage>
        <taxon>Bacteria</taxon>
        <taxon>Bacillati</taxon>
        <taxon>Actinomycetota</taxon>
        <taxon>Actinomycetes</taxon>
        <taxon>Kitasatosporales</taxon>
        <taxon>Streptomycetaceae</taxon>
        <taxon>Streptomyces</taxon>
    </lineage>
</organism>
<evidence type="ECO:0000256" key="9">
    <source>
        <dbReference type="ARBA" id="ARBA00023221"/>
    </source>
</evidence>
<comment type="similarity">
    <text evidence="2">Belongs to the GMC oxidoreductase family.</text>
</comment>
<comment type="cofactor">
    <cofactor evidence="1">
        <name>FAD</name>
        <dbReference type="ChEBI" id="CHEBI:57692"/>
    </cofactor>
</comment>
<keyword evidence="5" id="KW-0274">FAD</keyword>
<evidence type="ECO:0000256" key="8">
    <source>
        <dbReference type="ARBA" id="ARBA00023166"/>
    </source>
</evidence>
<keyword evidence="3" id="KW-0153">Cholesterol metabolism</keyword>
<evidence type="ECO:0000256" key="1">
    <source>
        <dbReference type="ARBA" id="ARBA00001974"/>
    </source>
</evidence>
<dbReference type="GeneID" id="69810060"/>
<proteinExistence type="inferred from homology"/>
<dbReference type="EC" id="1.1.3.6" evidence="13"/>
<evidence type="ECO:0000256" key="12">
    <source>
        <dbReference type="ARBA" id="ARBA00049645"/>
    </source>
</evidence>
<evidence type="ECO:0000256" key="2">
    <source>
        <dbReference type="ARBA" id="ARBA00010790"/>
    </source>
</evidence>
<keyword evidence="8" id="KW-1207">Sterol metabolism</keyword>
<evidence type="ECO:0000259" key="17">
    <source>
        <dbReference type="Pfam" id="PF05199"/>
    </source>
</evidence>
<keyword evidence="7" id="KW-0443">Lipid metabolism</keyword>
<reference evidence="18 20" key="1">
    <citation type="journal article" date="2023" name="Microb. Genom.">
        <title>Mesoterricola silvestris gen. nov., sp. nov., Mesoterricola sediminis sp. nov., Geothrix oryzae sp. nov., Geothrix edaphica sp. nov., Geothrix rubra sp. nov., and Geothrix limicola sp. nov., six novel members of Acidobacteriota isolated from soils.</title>
        <authorList>
            <person name="Weisberg A.J."/>
            <person name="Pearce E."/>
            <person name="Kramer C.G."/>
            <person name="Chang J.H."/>
            <person name="Clarke C.R."/>
        </authorList>
    </citation>
    <scope>NUCLEOTIDE SEQUENCE</scope>
    <source>
        <strain evidence="19 20">NB05-1H</strain>
        <strain evidence="18">NRRL_B-16521</strain>
    </source>
</reference>
<keyword evidence="20" id="KW-1185">Reference proteome</keyword>
<feature type="domain" description="Glucose-methanol-choline oxidoreductase C-terminal" evidence="17">
    <location>
        <begin position="483"/>
        <end position="537"/>
    </location>
</feature>
<evidence type="ECO:0000313" key="19">
    <source>
        <dbReference type="EMBL" id="MDX3017130.1"/>
    </source>
</evidence>
<dbReference type="PANTHER" id="PTHR47470">
    <property type="entry name" value="CHOLESTEROL OXIDASE"/>
    <property type="match status" value="1"/>
</dbReference>
<name>A0AAP6EIU9_9ACTN</name>
<gene>
    <name evidence="18" type="ORF">PV399_32020</name>
    <name evidence="19" type="ORF">PV666_04450</name>
</gene>
<keyword evidence="10" id="KW-0413">Isomerase</keyword>
<protein>
    <recommendedName>
        <fullName evidence="14">Cholesterol oxidase</fullName>
        <ecNumber evidence="13">1.1.3.6</ecNumber>
        <ecNumber evidence="11">5.3.3.1</ecNumber>
    </recommendedName>
    <alternativeName>
        <fullName evidence="15">Cholesterol isomerase</fullName>
    </alternativeName>
</protein>
<evidence type="ECO:0000256" key="6">
    <source>
        <dbReference type="ARBA" id="ARBA00023002"/>
    </source>
</evidence>
<evidence type="ECO:0000313" key="18">
    <source>
        <dbReference type="EMBL" id="MDX2964309.1"/>
    </source>
</evidence>
<dbReference type="Proteomes" id="UP001282288">
    <property type="component" value="Unassembled WGS sequence"/>
</dbReference>
<dbReference type="EMBL" id="JARAWP010000002">
    <property type="protein sequence ID" value="MDX3017130.1"/>
    <property type="molecule type" value="Genomic_DNA"/>
</dbReference>
<dbReference type="Pfam" id="PF05199">
    <property type="entry name" value="GMC_oxred_C"/>
    <property type="match status" value="1"/>
</dbReference>
<keyword evidence="4" id="KW-0285">Flavoprotein</keyword>
<dbReference type="InterPro" id="IPR007867">
    <property type="entry name" value="GMC_OxRtase_C"/>
</dbReference>
<evidence type="ECO:0000256" key="14">
    <source>
        <dbReference type="ARBA" id="ARBA00049744"/>
    </source>
</evidence>
<dbReference type="Proteomes" id="UP001272987">
    <property type="component" value="Unassembled WGS sequence"/>
</dbReference>
<dbReference type="Gene3D" id="3.50.50.60">
    <property type="entry name" value="FAD/NAD(P)-binding domain"/>
    <property type="match status" value="3"/>
</dbReference>
<dbReference type="InterPro" id="IPR000172">
    <property type="entry name" value="GMC_OxRdtase_N"/>
</dbReference>
<dbReference type="InterPro" id="IPR052542">
    <property type="entry name" value="Cholesterol_Oxidase"/>
</dbReference>
<evidence type="ECO:0000256" key="13">
    <source>
        <dbReference type="ARBA" id="ARBA00049723"/>
    </source>
</evidence>
<evidence type="ECO:0000259" key="16">
    <source>
        <dbReference type="Pfam" id="PF00732"/>
    </source>
</evidence>
<evidence type="ECO:0000256" key="3">
    <source>
        <dbReference type="ARBA" id="ARBA00022548"/>
    </source>
</evidence>
<feature type="domain" description="Glucose-methanol-choline oxidoreductase N-terminal" evidence="16">
    <location>
        <begin position="203"/>
        <end position="292"/>
    </location>
</feature>
<dbReference type="SUPFAM" id="SSF51905">
    <property type="entry name" value="FAD/NAD(P)-binding domain"/>
    <property type="match status" value="1"/>
</dbReference>
<dbReference type="EC" id="5.3.3.1" evidence="11"/>
<accession>A0AAP6EIU9</accession>
<keyword evidence="9" id="KW-0753">Steroid metabolism</keyword>
<comment type="pathway">
    <text evidence="12">Steroid metabolism; cholesterol degradation.</text>
</comment>
<dbReference type="RefSeq" id="WP_010351768.1">
    <property type="nucleotide sequence ID" value="NZ_BCMK01000042.1"/>
</dbReference>